<protein>
    <recommendedName>
        <fullName evidence="8">Membrane transporter protein</fullName>
    </recommendedName>
</protein>
<accession>A0A2R5G3A5</accession>
<evidence type="ECO:0000256" key="3">
    <source>
        <dbReference type="ARBA" id="ARBA00022989"/>
    </source>
</evidence>
<dbReference type="Pfam" id="PF01925">
    <property type="entry name" value="TauE"/>
    <property type="match status" value="1"/>
</dbReference>
<dbReference type="EMBL" id="BEYU01000012">
    <property type="protein sequence ID" value="GBG25492.1"/>
    <property type="molecule type" value="Genomic_DNA"/>
</dbReference>
<sequence length="319" mass="32482">MAPRNAAHACVGRQGKNFISVRGLSREGSGAKGSAATRKLSQRSAETIHGAEEVVKEPSRALMAAIGAIGGTAGSFMGLGGGFVVVPLLTGLAKVTQHNAHAISLAAVAATSLGSSMSYLRNGALDFTAAGSMALGALATVRIGARYTQNFGPSTLRRAMGVLMLAVAPIVSFNKEFMAMLEEVGDAEVKADQPESKEENPLVRVGGLLGLGSVVGFASGFLGIGGGILMTAGLTVATSLDHHSILGTSLAAMCLPSLLGTWEHYRLGHIQPRLAAPVVIGTIIGSFIGGEIAIGVSEDRLKKGFGVVIGSLGLRALLL</sequence>
<evidence type="ECO:0000256" key="5">
    <source>
        <dbReference type="SAM" id="Phobius"/>
    </source>
</evidence>
<evidence type="ECO:0000313" key="6">
    <source>
        <dbReference type="EMBL" id="GBG25492.1"/>
    </source>
</evidence>
<dbReference type="Proteomes" id="UP000241890">
    <property type="component" value="Unassembled WGS sequence"/>
</dbReference>
<gene>
    <name evidence="6" type="ORF">FCC1311_017112</name>
</gene>
<dbReference type="GO" id="GO:0016020">
    <property type="term" value="C:membrane"/>
    <property type="evidence" value="ECO:0007669"/>
    <property type="project" value="UniProtKB-SubCell"/>
</dbReference>
<feature type="transmembrane region" description="Helical" evidence="5">
    <location>
        <begin position="208"/>
        <end position="232"/>
    </location>
</feature>
<comment type="caution">
    <text evidence="6">The sequence shown here is derived from an EMBL/GenBank/DDBJ whole genome shotgun (WGS) entry which is preliminary data.</text>
</comment>
<keyword evidence="3 5" id="KW-1133">Transmembrane helix</keyword>
<dbReference type="PANTHER" id="PTHR43701:SF2">
    <property type="entry name" value="MEMBRANE TRANSPORTER PROTEIN YJNA-RELATED"/>
    <property type="match status" value="1"/>
</dbReference>
<evidence type="ECO:0000256" key="2">
    <source>
        <dbReference type="ARBA" id="ARBA00022692"/>
    </source>
</evidence>
<keyword evidence="2 5" id="KW-0812">Transmembrane</keyword>
<dbReference type="InParanoid" id="A0A2R5G3A5"/>
<feature type="transmembrane region" description="Helical" evidence="5">
    <location>
        <begin position="244"/>
        <end position="262"/>
    </location>
</feature>
<comment type="subcellular location">
    <subcellularLocation>
        <location evidence="1">Membrane</location>
        <topology evidence="1">Multi-pass membrane protein</topology>
    </subcellularLocation>
</comment>
<evidence type="ECO:0000313" key="7">
    <source>
        <dbReference type="Proteomes" id="UP000241890"/>
    </source>
</evidence>
<feature type="transmembrane region" description="Helical" evidence="5">
    <location>
        <begin position="62"/>
        <end position="90"/>
    </location>
</feature>
<proteinExistence type="predicted"/>
<dbReference type="AlphaFoldDB" id="A0A2R5G3A5"/>
<keyword evidence="7" id="KW-1185">Reference proteome</keyword>
<name>A0A2R5G3A5_9STRA</name>
<keyword evidence="4 5" id="KW-0472">Membrane</keyword>
<evidence type="ECO:0000256" key="4">
    <source>
        <dbReference type="ARBA" id="ARBA00023136"/>
    </source>
</evidence>
<organism evidence="6 7">
    <name type="scientific">Hondaea fermentalgiana</name>
    <dbReference type="NCBI Taxonomy" id="2315210"/>
    <lineage>
        <taxon>Eukaryota</taxon>
        <taxon>Sar</taxon>
        <taxon>Stramenopiles</taxon>
        <taxon>Bigyra</taxon>
        <taxon>Labyrinthulomycetes</taxon>
        <taxon>Thraustochytrida</taxon>
        <taxon>Thraustochytriidae</taxon>
        <taxon>Hondaea</taxon>
    </lineage>
</organism>
<dbReference type="OrthoDB" id="203866at2759"/>
<reference evidence="6 7" key="1">
    <citation type="submission" date="2017-12" db="EMBL/GenBank/DDBJ databases">
        <title>Sequencing, de novo assembly and annotation of complete genome of a new Thraustochytrid species, strain FCC1311.</title>
        <authorList>
            <person name="Sedici K."/>
            <person name="Godart F."/>
            <person name="Aiese Cigliano R."/>
            <person name="Sanseverino W."/>
            <person name="Barakat M."/>
            <person name="Ortet P."/>
            <person name="Marechal E."/>
            <person name="Cagnac O."/>
            <person name="Amato A."/>
        </authorList>
    </citation>
    <scope>NUCLEOTIDE SEQUENCE [LARGE SCALE GENOMIC DNA]</scope>
</reference>
<dbReference type="InterPro" id="IPR051598">
    <property type="entry name" value="TSUP/Inactive_protease-like"/>
</dbReference>
<dbReference type="PANTHER" id="PTHR43701">
    <property type="entry name" value="MEMBRANE TRANSPORTER PROTEIN MJ0441-RELATED"/>
    <property type="match status" value="1"/>
</dbReference>
<evidence type="ECO:0008006" key="8">
    <source>
        <dbReference type="Google" id="ProtNLM"/>
    </source>
</evidence>
<evidence type="ECO:0000256" key="1">
    <source>
        <dbReference type="ARBA" id="ARBA00004141"/>
    </source>
</evidence>
<feature type="transmembrane region" description="Helical" evidence="5">
    <location>
        <begin position="274"/>
        <end position="294"/>
    </location>
</feature>
<dbReference type="InterPro" id="IPR002781">
    <property type="entry name" value="TM_pro_TauE-like"/>
</dbReference>
<feature type="transmembrane region" description="Helical" evidence="5">
    <location>
        <begin position="127"/>
        <end position="144"/>
    </location>
</feature>